<protein>
    <recommendedName>
        <fullName evidence="7">RDD domain-containing protein</fullName>
    </recommendedName>
</protein>
<evidence type="ECO:0000256" key="3">
    <source>
        <dbReference type="ARBA" id="ARBA00022692"/>
    </source>
</evidence>
<dbReference type="InterPro" id="IPR051791">
    <property type="entry name" value="Pra-immunoreactive"/>
</dbReference>
<dbReference type="RefSeq" id="WP_007618357.1">
    <property type="nucleotide sequence ID" value="NZ_BANX01000007.1"/>
</dbReference>
<keyword evidence="9" id="KW-1185">Reference proteome</keyword>
<evidence type="ECO:0000256" key="5">
    <source>
        <dbReference type="ARBA" id="ARBA00023136"/>
    </source>
</evidence>
<dbReference type="Proteomes" id="UP000011666">
    <property type="component" value="Unassembled WGS sequence"/>
</dbReference>
<feature type="transmembrane region" description="Helical" evidence="6">
    <location>
        <begin position="21"/>
        <end position="49"/>
    </location>
</feature>
<dbReference type="GO" id="GO:0005886">
    <property type="term" value="C:plasma membrane"/>
    <property type="evidence" value="ECO:0007669"/>
    <property type="project" value="UniProtKB-SubCell"/>
</dbReference>
<feature type="transmembrane region" description="Helical" evidence="6">
    <location>
        <begin position="55"/>
        <end position="79"/>
    </location>
</feature>
<evidence type="ECO:0000256" key="4">
    <source>
        <dbReference type="ARBA" id="ARBA00022989"/>
    </source>
</evidence>
<dbReference type="AlphaFoldDB" id="M0QFT8"/>
<keyword evidence="2" id="KW-1003">Cell membrane</keyword>
<name>M0QFT8_9ACTN</name>
<feature type="domain" description="RDD" evidence="7">
    <location>
        <begin position="14"/>
        <end position="145"/>
    </location>
</feature>
<dbReference type="PANTHER" id="PTHR36115">
    <property type="entry name" value="PROLINE-RICH ANTIGEN HOMOLOG-RELATED"/>
    <property type="match status" value="1"/>
</dbReference>
<keyword evidence="3 6" id="KW-0812">Transmembrane</keyword>
<dbReference type="InterPro" id="IPR010432">
    <property type="entry name" value="RDD"/>
</dbReference>
<reference evidence="8 9" key="1">
    <citation type="submission" date="2013-01" db="EMBL/GenBank/DDBJ databases">
        <title>Whole genome shotgun sequence of Gordonia soli NBRC 108243.</title>
        <authorList>
            <person name="Isaki-Nakamura S."/>
            <person name="Hosoyama A."/>
            <person name="Tsuchikane K."/>
            <person name="Ando Y."/>
            <person name="Baba S."/>
            <person name="Ohji S."/>
            <person name="Hamada M."/>
            <person name="Tamura T."/>
            <person name="Yamazoe A."/>
            <person name="Yamazaki S."/>
            <person name="Fujita N."/>
        </authorList>
    </citation>
    <scope>NUCLEOTIDE SEQUENCE [LARGE SCALE GENOMIC DNA]</scope>
    <source>
        <strain evidence="8 9">NBRC 108243</strain>
    </source>
</reference>
<evidence type="ECO:0000256" key="1">
    <source>
        <dbReference type="ARBA" id="ARBA00004651"/>
    </source>
</evidence>
<gene>
    <name evidence="8" type="ORF">GS4_07_00680</name>
</gene>
<sequence length="156" mass="16315">MSTNLTEASTPYPLASLGRRLAAAALDGAFFIAVIIALVIAANIIAAWAPQDSTLAGTIWIATTIASPILYILGNAVLLQGLSGATLGKHLMGIDVVNDATDAPIGFNRALLRAAITYLIDLPTLIGPALIVLTPHGRTLADRTCHTLVINQLPRR</sequence>
<evidence type="ECO:0000256" key="2">
    <source>
        <dbReference type="ARBA" id="ARBA00022475"/>
    </source>
</evidence>
<evidence type="ECO:0000256" key="6">
    <source>
        <dbReference type="SAM" id="Phobius"/>
    </source>
</evidence>
<dbReference type="PANTHER" id="PTHR36115:SF6">
    <property type="entry name" value="PROLINE-RICH ANTIGEN HOMOLOG"/>
    <property type="match status" value="1"/>
</dbReference>
<comment type="subcellular location">
    <subcellularLocation>
        <location evidence="1">Cell membrane</location>
        <topology evidence="1">Multi-pass membrane protein</topology>
    </subcellularLocation>
</comment>
<evidence type="ECO:0000313" key="9">
    <source>
        <dbReference type="Proteomes" id="UP000011666"/>
    </source>
</evidence>
<keyword evidence="5 6" id="KW-0472">Membrane</keyword>
<proteinExistence type="predicted"/>
<dbReference type="OrthoDB" id="9793824at2"/>
<accession>M0QFT8</accession>
<evidence type="ECO:0000313" key="8">
    <source>
        <dbReference type="EMBL" id="GAC67319.1"/>
    </source>
</evidence>
<dbReference type="EMBL" id="BANX01000007">
    <property type="protein sequence ID" value="GAC67319.1"/>
    <property type="molecule type" value="Genomic_DNA"/>
</dbReference>
<dbReference type="Pfam" id="PF06271">
    <property type="entry name" value="RDD"/>
    <property type="match status" value="1"/>
</dbReference>
<evidence type="ECO:0000259" key="7">
    <source>
        <dbReference type="Pfam" id="PF06271"/>
    </source>
</evidence>
<organism evidence="8 9">
    <name type="scientific">Gordonia soli NBRC 108243</name>
    <dbReference type="NCBI Taxonomy" id="1223545"/>
    <lineage>
        <taxon>Bacteria</taxon>
        <taxon>Bacillati</taxon>
        <taxon>Actinomycetota</taxon>
        <taxon>Actinomycetes</taxon>
        <taxon>Mycobacteriales</taxon>
        <taxon>Gordoniaceae</taxon>
        <taxon>Gordonia</taxon>
    </lineage>
</organism>
<comment type="caution">
    <text evidence="8">The sequence shown here is derived from an EMBL/GenBank/DDBJ whole genome shotgun (WGS) entry which is preliminary data.</text>
</comment>
<keyword evidence="4 6" id="KW-1133">Transmembrane helix</keyword>